<keyword evidence="1" id="KW-1133">Transmembrane helix</keyword>
<reference evidence="2" key="1">
    <citation type="journal article" date="2020" name="Nature">
        <title>Giant virus diversity and host interactions through global metagenomics.</title>
        <authorList>
            <person name="Schulz F."/>
            <person name="Roux S."/>
            <person name="Paez-Espino D."/>
            <person name="Jungbluth S."/>
            <person name="Walsh D.A."/>
            <person name="Denef V.J."/>
            <person name="McMahon K.D."/>
            <person name="Konstantinidis K.T."/>
            <person name="Eloe-Fadrosh E.A."/>
            <person name="Kyrpides N.C."/>
            <person name="Woyke T."/>
        </authorList>
    </citation>
    <scope>NUCLEOTIDE SEQUENCE</scope>
    <source>
        <strain evidence="2">GVMAG-M-3300023174-144</strain>
    </source>
</reference>
<name>A0A6C0DFX2_9ZZZZ</name>
<feature type="transmembrane region" description="Helical" evidence="1">
    <location>
        <begin position="71"/>
        <end position="92"/>
    </location>
</feature>
<sequence length="128" mass="14380">MAPYLDNICGLYSKEPFSNGFLLSTKFITRLNPAAPVISVVFINIFFDFEEESLDEYDDSLNPPLILDEDMLLALLLLGILNFVVKFSLFLLNEKDDSWFVGIISPDFFCDDTDDASLDNDTGFSTGL</sequence>
<keyword evidence="1" id="KW-0472">Membrane</keyword>
<evidence type="ECO:0000256" key="1">
    <source>
        <dbReference type="SAM" id="Phobius"/>
    </source>
</evidence>
<evidence type="ECO:0000313" key="2">
    <source>
        <dbReference type="EMBL" id="QHT15291.1"/>
    </source>
</evidence>
<proteinExistence type="predicted"/>
<accession>A0A6C0DFX2</accession>
<evidence type="ECO:0008006" key="3">
    <source>
        <dbReference type="Google" id="ProtNLM"/>
    </source>
</evidence>
<organism evidence="2">
    <name type="scientific">viral metagenome</name>
    <dbReference type="NCBI Taxonomy" id="1070528"/>
    <lineage>
        <taxon>unclassified sequences</taxon>
        <taxon>metagenomes</taxon>
        <taxon>organismal metagenomes</taxon>
    </lineage>
</organism>
<dbReference type="EMBL" id="MN739604">
    <property type="protein sequence ID" value="QHT15291.1"/>
    <property type="molecule type" value="Genomic_DNA"/>
</dbReference>
<dbReference type="AlphaFoldDB" id="A0A6C0DFX2"/>
<keyword evidence="1" id="KW-0812">Transmembrane</keyword>
<protein>
    <recommendedName>
        <fullName evidence="3">Transmembrane protein</fullName>
    </recommendedName>
</protein>